<accession>A0A6P1W7N7</accession>
<sequence>MIFLISLFFALTKPLSVSDTEQIKRQTNSSCVTELEDSLAIQYIDLQANPLLYSEVKKYIKEQQDSSQLFKNGFGYITIGGIKLVRNGKPIEVSTLKEHEKDIEVEFLIGLSSFYPTQSMGKPLYYSFVESRLVLIYDQSVKWIHQNSYSKASVSKLKDLVKQTLMPVFDPDFEFKGFNGETVILTPERREQMSQEQILEMAAATLSKLKIVVEYFDGSISYRYVKLGKVR</sequence>
<evidence type="ECO:0000313" key="1">
    <source>
        <dbReference type="EMBL" id="QHW01036.1"/>
    </source>
</evidence>
<protein>
    <submittedName>
        <fullName evidence="1">Uncharacterized protein</fullName>
    </submittedName>
</protein>
<dbReference type="EMBL" id="CP045997">
    <property type="protein sequence ID" value="QHW01036.1"/>
    <property type="molecule type" value="Genomic_DNA"/>
</dbReference>
<dbReference type="KEGG" id="senf:GJR95_41065"/>
<gene>
    <name evidence="1" type="ORF">GJR95_41065</name>
</gene>
<evidence type="ECO:0000313" key="2">
    <source>
        <dbReference type="Proteomes" id="UP000464577"/>
    </source>
</evidence>
<proteinExistence type="predicted"/>
<organism evidence="1 2">
    <name type="scientific">Spirosoma endbachense</name>
    <dbReference type="NCBI Taxonomy" id="2666025"/>
    <lineage>
        <taxon>Bacteria</taxon>
        <taxon>Pseudomonadati</taxon>
        <taxon>Bacteroidota</taxon>
        <taxon>Cytophagia</taxon>
        <taxon>Cytophagales</taxon>
        <taxon>Cytophagaceae</taxon>
        <taxon>Spirosoma</taxon>
    </lineage>
</organism>
<keyword evidence="2" id="KW-1185">Reference proteome</keyword>
<name>A0A6P1W7N7_9BACT</name>
<dbReference type="AlphaFoldDB" id="A0A6P1W7N7"/>
<dbReference type="Proteomes" id="UP000464577">
    <property type="component" value="Chromosome"/>
</dbReference>
<dbReference type="RefSeq" id="WP_162391429.1">
    <property type="nucleotide sequence ID" value="NZ_CP045997.1"/>
</dbReference>
<reference evidence="1 2" key="1">
    <citation type="submission" date="2019-11" db="EMBL/GenBank/DDBJ databases">
        <title>Spirosoma endbachense sp. nov., isolated from a natural salt meadow.</title>
        <authorList>
            <person name="Rojas J."/>
            <person name="Ambika Manirajan B."/>
            <person name="Ratering S."/>
            <person name="Suarez C."/>
            <person name="Geissler-Plaum R."/>
            <person name="Schnell S."/>
        </authorList>
    </citation>
    <scope>NUCLEOTIDE SEQUENCE [LARGE SCALE GENOMIC DNA]</scope>
    <source>
        <strain evidence="1 2">I-24</strain>
    </source>
</reference>